<evidence type="ECO:0000313" key="11">
    <source>
        <dbReference type="Proteomes" id="UP000093000"/>
    </source>
</evidence>
<evidence type="ECO:0000256" key="5">
    <source>
        <dbReference type="ARBA" id="ARBA00023015"/>
    </source>
</evidence>
<dbReference type="Pfam" id="PF08598">
    <property type="entry name" value="Sds3"/>
    <property type="match status" value="1"/>
</dbReference>
<keyword evidence="11" id="KW-1185">Reference proteome</keyword>
<feature type="region of interest" description="Disordered" evidence="9">
    <location>
        <begin position="15"/>
        <end position="44"/>
    </location>
</feature>
<dbReference type="EMBL" id="LUGH01000475">
    <property type="protein sequence ID" value="OBZ84746.1"/>
    <property type="molecule type" value="Genomic_DNA"/>
</dbReference>
<feature type="compositionally biased region" description="Low complexity" evidence="9">
    <location>
        <begin position="400"/>
        <end position="412"/>
    </location>
</feature>
<keyword evidence="2" id="KW-0678">Repressor</keyword>
<accession>A0A1C7N7Z1</accession>
<feature type="compositionally biased region" description="Pro residues" evidence="9">
    <location>
        <begin position="383"/>
        <end position="399"/>
    </location>
</feature>
<dbReference type="AlphaFoldDB" id="A0A1C7N7Z1"/>
<evidence type="ECO:0000256" key="3">
    <source>
        <dbReference type="ARBA" id="ARBA00022614"/>
    </source>
</evidence>
<evidence type="ECO:0000256" key="2">
    <source>
        <dbReference type="ARBA" id="ARBA00022491"/>
    </source>
</evidence>
<keyword evidence="4" id="KW-0677">Repeat</keyword>
<dbReference type="InterPro" id="IPR032675">
    <property type="entry name" value="LRR_dom_sf"/>
</dbReference>
<feature type="compositionally biased region" description="Acidic residues" evidence="9">
    <location>
        <begin position="24"/>
        <end position="34"/>
    </location>
</feature>
<evidence type="ECO:0000256" key="4">
    <source>
        <dbReference type="ARBA" id="ARBA00022737"/>
    </source>
</evidence>
<feature type="compositionally biased region" description="Low complexity" evidence="9">
    <location>
        <begin position="347"/>
        <end position="382"/>
    </location>
</feature>
<gene>
    <name evidence="10" type="primary">PPP1R7</name>
    <name evidence="10" type="ORF">A0J61_07204</name>
</gene>
<dbReference type="SUPFAM" id="SSF52058">
    <property type="entry name" value="L domain-like"/>
    <property type="match status" value="1"/>
</dbReference>
<comment type="subcellular location">
    <subcellularLocation>
        <location evidence="1">Nucleus</location>
    </subcellularLocation>
</comment>
<proteinExistence type="inferred from homology"/>
<evidence type="ECO:0000256" key="6">
    <source>
        <dbReference type="ARBA" id="ARBA00023163"/>
    </source>
</evidence>
<dbReference type="Pfam" id="PF13855">
    <property type="entry name" value="LRR_8"/>
    <property type="match status" value="1"/>
</dbReference>
<keyword evidence="6" id="KW-0804">Transcription</keyword>
<evidence type="ECO:0000313" key="10">
    <source>
        <dbReference type="EMBL" id="OBZ84746.1"/>
    </source>
</evidence>
<keyword evidence="3" id="KW-0433">Leucine-rich repeat</keyword>
<dbReference type="STRING" id="101091.A0A1C7N7Z1"/>
<name>A0A1C7N7Z1_9FUNG</name>
<dbReference type="SMART" id="SM00365">
    <property type="entry name" value="LRR_SD22"/>
    <property type="match status" value="9"/>
</dbReference>
<dbReference type="InterPro" id="IPR050576">
    <property type="entry name" value="Cilia_flagella_integrity"/>
</dbReference>
<dbReference type="SMART" id="SM00369">
    <property type="entry name" value="LRR_TYP"/>
    <property type="match status" value="4"/>
</dbReference>
<feature type="region of interest" description="Disordered" evidence="9">
    <location>
        <begin position="347"/>
        <end position="445"/>
    </location>
</feature>
<dbReference type="SMART" id="SM01401">
    <property type="entry name" value="Sds3"/>
    <property type="match status" value="1"/>
</dbReference>
<dbReference type="InterPro" id="IPR025875">
    <property type="entry name" value="Leu-rich_rpt_4"/>
</dbReference>
<dbReference type="Pfam" id="PF12799">
    <property type="entry name" value="LRR_4"/>
    <property type="match status" value="2"/>
</dbReference>
<reference evidence="10 11" key="1">
    <citation type="submission" date="2016-03" db="EMBL/GenBank/DDBJ databases">
        <title>Choanephora cucurbitarum.</title>
        <authorList>
            <person name="Min B."/>
            <person name="Park H."/>
            <person name="Park J.-H."/>
            <person name="Shin H.-D."/>
            <person name="Choi I.-G."/>
        </authorList>
    </citation>
    <scope>NUCLEOTIDE SEQUENCE [LARGE SCALE GENOMIC DNA]</scope>
    <source>
        <strain evidence="10 11">KUS-F28377</strain>
    </source>
</reference>
<dbReference type="InterPro" id="IPR013907">
    <property type="entry name" value="Sds3"/>
</dbReference>
<dbReference type="OrthoDB" id="266138at2759"/>
<dbReference type="InterPro" id="IPR003591">
    <property type="entry name" value="Leu-rich_rpt_typical-subtyp"/>
</dbReference>
<evidence type="ECO:0000256" key="7">
    <source>
        <dbReference type="ARBA" id="ARBA00023242"/>
    </source>
</evidence>
<sequence>MAIITDGEQVATKEVVVNTHVESEAEESDVEEEHEGSSEEGLLDEYPDDAEEIDCIHMKVSSIPNLGLDRFKKVESLCLRQNFIIDIEGLDGLSQLKELDLYDNKISHIRGLDQLTQLENLDLSFNKIKHIKHINQLTQLKNLYFVSNKISKIENLDSLINVTNLELGANRIRSIENLDSLVNLTQLWLGKNKITKLQNLGALKNLKSLSIQSNRLTKIEGLEELHNLEELYMSHNAIEKIEGLEHNLKLNTLDVASNRLTKIENLSHLPCLEEFWANGNQFDNECYDQVEKELGQIKTLTTVYLEGNPMQLKNRATYRNKIKLALPNIIQIDATMLETNNPYTFGNSTNTTIDNNTTISSNTSSPTSNINHNNSSLTSTPILTPPVPLSTPPPQPVSTPTPNTNNNNNNNNMPPPHNLPSSPTLSGRTDHTRPIQHANYYPTYPREEEYYRHSKHLNGRHQEEEGGGGGHYPPVYYKSTSNKLNKTYDYMRPPPPPPPPLMHVYHPTQLKKESSPNQQEEEDWYDHPKTIGKEPSALVESGDNKKMKRKKEMTHYMEQLNQDFLQNIEGLYVSKLNSINKELKEAHQDTHTFYLDNIRDLEAMRQKMIEDGQLFREYQKQVTENQFRLEIYQAEEEYTAETQEIREKLFTVLEEKRRKLKEDKDNCDLAYDLVMDTQARLHKRNLRKRESKGITSSITTPTSSPLVNALKKSTSIHKKKQ</sequence>
<organism evidence="10 11">
    <name type="scientific">Choanephora cucurbitarum</name>
    <dbReference type="NCBI Taxonomy" id="101091"/>
    <lineage>
        <taxon>Eukaryota</taxon>
        <taxon>Fungi</taxon>
        <taxon>Fungi incertae sedis</taxon>
        <taxon>Mucoromycota</taxon>
        <taxon>Mucoromycotina</taxon>
        <taxon>Mucoromycetes</taxon>
        <taxon>Mucorales</taxon>
        <taxon>Mucorineae</taxon>
        <taxon>Choanephoraceae</taxon>
        <taxon>Choanephoroideae</taxon>
        <taxon>Choanephora</taxon>
    </lineage>
</organism>
<feature type="region of interest" description="Disordered" evidence="9">
    <location>
        <begin position="513"/>
        <end position="537"/>
    </location>
</feature>
<dbReference type="Gene3D" id="3.80.10.10">
    <property type="entry name" value="Ribonuclease Inhibitor"/>
    <property type="match status" value="2"/>
</dbReference>
<dbReference type="Proteomes" id="UP000093000">
    <property type="component" value="Unassembled WGS sequence"/>
</dbReference>
<feature type="compositionally biased region" description="Low complexity" evidence="9">
    <location>
        <begin position="694"/>
        <end position="705"/>
    </location>
</feature>
<feature type="region of interest" description="Disordered" evidence="9">
    <location>
        <begin position="684"/>
        <end position="721"/>
    </location>
</feature>
<protein>
    <submittedName>
        <fullName evidence="10">Protein phosphatase 1 regulatory subunit 7</fullName>
    </submittedName>
</protein>
<comment type="similarity">
    <text evidence="8">Belongs to the SDS22 family.</text>
</comment>
<dbReference type="PANTHER" id="PTHR45973">
    <property type="entry name" value="PROTEIN PHOSPHATASE 1 REGULATORY SUBUNIT SDS22-RELATED"/>
    <property type="match status" value="1"/>
</dbReference>
<dbReference type="FunFam" id="3.80.10.10:FF:000446">
    <property type="entry name" value="Protein phosphatase 1 regulatory subunit SDS22"/>
    <property type="match status" value="1"/>
</dbReference>
<keyword evidence="5" id="KW-0805">Transcription regulation</keyword>
<dbReference type="PANTHER" id="PTHR45973:SF23">
    <property type="entry name" value="PROTEIN PHOSPHATASE 1 REGULATORY SUBUNIT 7"/>
    <property type="match status" value="1"/>
</dbReference>
<evidence type="ECO:0000256" key="8">
    <source>
        <dbReference type="ARBA" id="ARBA00023460"/>
    </source>
</evidence>
<evidence type="ECO:0000256" key="1">
    <source>
        <dbReference type="ARBA" id="ARBA00004123"/>
    </source>
</evidence>
<comment type="caution">
    <text evidence="10">The sequence shown here is derived from an EMBL/GenBank/DDBJ whole genome shotgun (WGS) entry which is preliminary data.</text>
</comment>
<keyword evidence="7" id="KW-0539">Nucleus</keyword>
<dbReference type="GO" id="GO:0005654">
    <property type="term" value="C:nucleoplasm"/>
    <property type="evidence" value="ECO:0007669"/>
    <property type="project" value="UniProtKB-ARBA"/>
</dbReference>
<dbReference type="PROSITE" id="PS51450">
    <property type="entry name" value="LRR"/>
    <property type="match status" value="9"/>
</dbReference>
<dbReference type="InterPro" id="IPR001611">
    <property type="entry name" value="Leu-rich_rpt"/>
</dbReference>
<evidence type="ECO:0000256" key="9">
    <source>
        <dbReference type="SAM" id="MobiDB-lite"/>
    </source>
</evidence>
<dbReference type="InParanoid" id="A0A1C7N7Z1"/>
<dbReference type="FunFam" id="3.80.10.10:FF:000055">
    <property type="entry name" value="Protein phosphatase 1 regulatory subunit 7"/>
    <property type="match status" value="1"/>
</dbReference>
<dbReference type="GO" id="GO:0010468">
    <property type="term" value="P:regulation of gene expression"/>
    <property type="evidence" value="ECO:0007669"/>
    <property type="project" value="UniProtKB-ARBA"/>
</dbReference>